<keyword evidence="4" id="KW-0411">Iron-sulfur</keyword>
<dbReference type="GO" id="GO:0046872">
    <property type="term" value="F:metal ion binding"/>
    <property type="evidence" value="ECO:0007669"/>
    <property type="project" value="UniProtKB-KW"/>
</dbReference>
<evidence type="ECO:0000256" key="5">
    <source>
        <dbReference type="ARBA" id="ARBA00023157"/>
    </source>
</evidence>
<sequence>MNRRDAHKALLAGAIGLAVGAPARAQPRPVRVVELDRLAQVGAEAGFSFAGERAFLLRVAPPEAPSPRVQRLGGVYLVAYSRTCPHAGCTVPLPDQRGLIECGCHGSRFRPDGSLLQGPAPTDLRAIRLELCDGVVWAVAWLEG</sequence>
<evidence type="ECO:0000313" key="8">
    <source>
        <dbReference type="EMBL" id="RIH86643.1"/>
    </source>
</evidence>
<keyword evidence="8" id="KW-0560">Oxidoreductase</keyword>
<organism evidence="8 9">
    <name type="scientific">Meiothermus luteus</name>
    <dbReference type="NCBI Taxonomy" id="2026184"/>
    <lineage>
        <taxon>Bacteria</taxon>
        <taxon>Thermotogati</taxon>
        <taxon>Deinococcota</taxon>
        <taxon>Deinococci</taxon>
        <taxon>Thermales</taxon>
        <taxon>Thermaceae</taxon>
        <taxon>Meiothermus</taxon>
    </lineage>
</organism>
<dbReference type="SUPFAM" id="SSF50022">
    <property type="entry name" value="ISP domain"/>
    <property type="match status" value="1"/>
</dbReference>
<dbReference type="PANTHER" id="PTHR10134">
    <property type="entry name" value="CYTOCHROME B-C1 COMPLEX SUBUNIT RIESKE, MITOCHONDRIAL"/>
    <property type="match status" value="1"/>
</dbReference>
<keyword evidence="1" id="KW-0001">2Fe-2S</keyword>
<accession>A0A399ESW0</accession>
<evidence type="ECO:0000256" key="1">
    <source>
        <dbReference type="ARBA" id="ARBA00022714"/>
    </source>
</evidence>
<keyword evidence="9" id="KW-1185">Reference proteome</keyword>
<dbReference type="GO" id="GO:0016020">
    <property type="term" value="C:membrane"/>
    <property type="evidence" value="ECO:0007669"/>
    <property type="project" value="InterPro"/>
</dbReference>
<dbReference type="InterPro" id="IPR014349">
    <property type="entry name" value="Rieske_Fe-S_prot"/>
</dbReference>
<evidence type="ECO:0000256" key="2">
    <source>
        <dbReference type="ARBA" id="ARBA00022723"/>
    </source>
</evidence>
<dbReference type="AlphaFoldDB" id="A0A399ESW0"/>
<reference evidence="8 9" key="1">
    <citation type="submission" date="2018-08" db="EMBL/GenBank/DDBJ databases">
        <title>Meiothermus luteus KCTC 52599 genome sequencing project.</title>
        <authorList>
            <person name="Da Costa M.S."/>
            <person name="Albuquerque L."/>
            <person name="Raposo P."/>
            <person name="Froufe H.J.C."/>
            <person name="Barroso C.S."/>
            <person name="Egas C."/>
        </authorList>
    </citation>
    <scope>NUCLEOTIDE SEQUENCE [LARGE SCALE GENOMIC DNA]</scope>
    <source>
        <strain evidence="8 9">KCTC 52599</strain>
    </source>
</reference>
<comment type="cofactor">
    <cofactor evidence="6">
        <name>[2Fe-2S] cluster</name>
        <dbReference type="ChEBI" id="CHEBI:190135"/>
    </cofactor>
</comment>
<dbReference type="Pfam" id="PF00355">
    <property type="entry name" value="Rieske"/>
    <property type="match status" value="1"/>
</dbReference>
<evidence type="ECO:0000313" key="9">
    <source>
        <dbReference type="Proteomes" id="UP000265800"/>
    </source>
</evidence>
<comment type="caution">
    <text evidence="8">The sequence shown here is derived from an EMBL/GenBank/DDBJ whole genome shotgun (WGS) entry which is preliminary data.</text>
</comment>
<evidence type="ECO:0000256" key="3">
    <source>
        <dbReference type="ARBA" id="ARBA00023004"/>
    </source>
</evidence>
<dbReference type="InterPro" id="IPR005805">
    <property type="entry name" value="Rieske_Fe-S_prot_C"/>
</dbReference>
<dbReference type="GO" id="GO:0016491">
    <property type="term" value="F:oxidoreductase activity"/>
    <property type="evidence" value="ECO:0007669"/>
    <property type="project" value="UniProtKB-KW"/>
</dbReference>
<dbReference type="InterPro" id="IPR017941">
    <property type="entry name" value="Rieske_2Fe-2S"/>
</dbReference>
<dbReference type="CDD" id="cd03467">
    <property type="entry name" value="Rieske"/>
    <property type="match status" value="1"/>
</dbReference>
<dbReference type="OrthoDB" id="9767869at2"/>
<evidence type="ECO:0000256" key="6">
    <source>
        <dbReference type="ARBA" id="ARBA00034078"/>
    </source>
</evidence>
<keyword evidence="3" id="KW-0408">Iron</keyword>
<keyword evidence="5" id="KW-1015">Disulfide bond</keyword>
<feature type="domain" description="Rieske" evidence="7">
    <location>
        <begin position="77"/>
        <end position="138"/>
    </location>
</feature>
<protein>
    <submittedName>
        <fullName evidence="8">Cytochrome b6-f complex iron-sulfur subunit</fullName>
        <ecNumber evidence="8">1.10.9.1</ecNumber>
    </submittedName>
</protein>
<dbReference type="Proteomes" id="UP000265800">
    <property type="component" value="Unassembled WGS sequence"/>
</dbReference>
<dbReference type="RefSeq" id="WP_119359869.1">
    <property type="nucleotide sequence ID" value="NZ_QWKZ01000030.1"/>
</dbReference>
<dbReference type="GO" id="GO:0051537">
    <property type="term" value="F:2 iron, 2 sulfur cluster binding"/>
    <property type="evidence" value="ECO:0007669"/>
    <property type="project" value="UniProtKB-KW"/>
</dbReference>
<dbReference type="PRINTS" id="PR00162">
    <property type="entry name" value="RIESKE"/>
</dbReference>
<dbReference type="EC" id="1.10.9.1" evidence="8"/>
<dbReference type="PROSITE" id="PS51296">
    <property type="entry name" value="RIESKE"/>
    <property type="match status" value="1"/>
</dbReference>
<dbReference type="InterPro" id="IPR036922">
    <property type="entry name" value="Rieske_2Fe-2S_sf"/>
</dbReference>
<evidence type="ECO:0000259" key="7">
    <source>
        <dbReference type="PROSITE" id="PS51296"/>
    </source>
</evidence>
<proteinExistence type="predicted"/>
<keyword evidence="2" id="KW-0479">Metal-binding</keyword>
<name>A0A399ESW0_9DEIN</name>
<dbReference type="EMBL" id="QWKZ01000030">
    <property type="protein sequence ID" value="RIH86643.1"/>
    <property type="molecule type" value="Genomic_DNA"/>
</dbReference>
<evidence type="ECO:0000256" key="4">
    <source>
        <dbReference type="ARBA" id="ARBA00023014"/>
    </source>
</evidence>
<gene>
    <name evidence="8" type="primary">petC</name>
    <name evidence="8" type="ORF">Mlute_01213</name>
</gene>
<dbReference type="Gene3D" id="2.102.10.10">
    <property type="entry name" value="Rieske [2Fe-2S] iron-sulphur domain"/>
    <property type="match status" value="1"/>
</dbReference>